<dbReference type="CDD" id="cd00037">
    <property type="entry name" value="CLECT"/>
    <property type="match status" value="8"/>
</dbReference>
<dbReference type="Ensembl" id="ENSGMOT00000050538.1">
    <property type="protein sequence ID" value="ENSGMOP00000066685.1"/>
    <property type="gene ID" value="ENSGMOG00000007075.2"/>
</dbReference>
<keyword evidence="7" id="KW-0325">Glycoprotein</keyword>
<dbReference type="InterPro" id="IPR018378">
    <property type="entry name" value="C-type_lectin_CS"/>
</dbReference>
<evidence type="ECO:0000256" key="1">
    <source>
        <dbReference type="ARBA" id="ARBA00004167"/>
    </source>
</evidence>
<dbReference type="InterPro" id="IPR050111">
    <property type="entry name" value="C-type_lectin/snaclec_domain"/>
</dbReference>
<dbReference type="InterPro" id="IPR035992">
    <property type="entry name" value="Ricin_B-like_lectins"/>
</dbReference>
<keyword evidence="4 9" id="KW-1133">Transmembrane helix</keyword>
<feature type="domain" description="C-type lectin" evidence="11">
    <location>
        <begin position="1042"/>
        <end position="1152"/>
    </location>
</feature>
<feature type="chain" id="PRO_5045233776" evidence="10">
    <location>
        <begin position="21"/>
        <end position="1384"/>
    </location>
</feature>
<dbReference type="PROSITE" id="PS50041">
    <property type="entry name" value="C_TYPE_LECTIN_2"/>
    <property type="match status" value="8"/>
</dbReference>
<feature type="domain" description="C-type lectin" evidence="11">
    <location>
        <begin position="772"/>
        <end position="886"/>
    </location>
</feature>
<evidence type="ECO:0000313" key="14">
    <source>
        <dbReference type="Proteomes" id="UP000694546"/>
    </source>
</evidence>
<keyword evidence="5 9" id="KW-0472">Membrane</keyword>
<dbReference type="InterPro" id="IPR016187">
    <property type="entry name" value="CTDL_fold"/>
</dbReference>
<dbReference type="InterPro" id="IPR000562">
    <property type="entry name" value="FN_type2_dom"/>
</dbReference>
<dbReference type="Gene3D" id="2.10.10.10">
    <property type="entry name" value="Fibronectin, type II, collagen-binding"/>
    <property type="match status" value="1"/>
</dbReference>
<accession>A0A8C5CSP8</accession>
<dbReference type="Proteomes" id="UP000694546">
    <property type="component" value="Chromosome 8"/>
</dbReference>
<protein>
    <submittedName>
        <fullName evidence="13">Mannose receptor, C type 1b</fullName>
    </submittedName>
</protein>
<feature type="domain" description="C-type lectin" evidence="11">
    <location>
        <begin position="1187"/>
        <end position="1301"/>
    </location>
</feature>
<keyword evidence="6 8" id="KW-1015">Disulfide bond</keyword>
<dbReference type="SUPFAM" id="SSF50370">
    <property type="entry name" value="Ricin B-like lectins"/>
    <property type="match status" value="1"/>
</dbReference>
<reference evidence="13" key="2">
    <citation type="submission" date="2025-09" db="UniProtKB">
        <authorList>
            <consortium name="Ensembl"/>
        </authorList>
    </citation>
    <scope>IDENTIFICATION</scope>
</reference>
<dbReference type="GO" id="GO:0016020">
    <property type="term" value="C:membrane"/>
    <property type="evidence" value="ECO:0007669"/>
    <property type="project" value="UniProtKB-SubCell"/>
</dbReference>
<dbReference type="GeneTree" id="ENSGT01050000244842"/>
<sequence>AMRIAAVAFVFFIQTFPCLASDDSPFILVGKSSDDCVVSRGRDCSQIRWTSANRLMVTGQKKCLGAQGMSVGSSISQYDCDDRSNLQKWVCRNGTLLALKDSKYYMMLKPDKSLVLSSNIGPNNEFVIRGTGAGACLKTHREHYTIEGNAFGKICMFPFQYKDRWFDECTKFDSSISRPWCSVLTKSENEHWGYCPSTATKYWQANIVSGAYYQINMQSALTWDQAFASCKQQGSSLLSITEPSEQGIITVMLGKGQNRLWMGLTMDQEHGWQWVDGKPFRYLRWDSGHPIQNPGYNCAIMDSGVQYFWQTMSCSKKLGYICHKAATLPIQAEEAGFCPSPWIPYNGHCFYLNRTKKTWPAAQTECGKSGGSLASIGNIEDKSFVISQLGYVVTDELWIGLNDRKMEGLFDWIDHNTVLFTSWEKGSPKSSGANEDCVLLRGENGNWADRSCTEKHGYVCMKISGSESSGDEVPMDLGCKPGWRRHGSYCYLVGSETKTFDEAKEACKSGDSYMADVANGVDNAFLVSILGLRSEKYFWLGLSNQGNIDDFVWINSNNVKFTHWNANMPAHLQGCVAMNTGVYAGLWDVLPCTNKEKYVCKHLAEGAVLTAAPPTLATPKCAENWKPVGTRQMCAKIYIKPIKTWFEARDYCRAIGGDLLSIHNQLEMKTGSHGKAWIGLSEPTPGSGYQWSDGTPLNFLHWMSEEPNNQNSAESCVEFRMYYWDEEGSWNDVHCETYNDWMCQIRAGLTPKPPPNDTTTGYIKHEDGWLEWGTSQYYINDRVMAMEDARSHCKKGHGDLVVINSEAENIFLWKMVSRSYGSYYIGMLVDFDQTFGWMDGSSTMYQRWDENQPDFRNNDENCVMMSHHSGFWHDINCGHEHKSICKRSTSVTINSTAAPTEAPKGGCPLDWSIFQSKCYRIVNSRKDKWAEARRRCNSMGGNLASIVSRSDQAFLLTRMSETGSGDLWIGLNSLEKGEFFWTDGRPRRYTNWGFNVSVGAKRQCSTYGRWIGHNCNETFGYVCQRNVGDPTGPLTPITYVKMANDSVKIITQNLTWSEAKARCQQDGAYLASIRNEWTRAYIELQAINLNSSLWIGLNKGETGGYFRFISGWHLTMANWSPGEPTENSCVYLDVDGMWKTGLCNMTMKSACLQSSDVAPTDSTEYVGSCPIATQDERSERKFAWMPFKAHCYVFITETVEWANAASDCSRHGGILASIEDPEEQTFIQDQVSILADGQSSFWIGLYKTHAGKWNWLDKTIVDYTNWDEDSPDESNSYAKVQSLTGKWTTGRKWNDRAYICKTPKGIGGLDSPILVVVVIVFFLAGIAALAIFIFKKSGRSFPKPAFENPLYFNRECPKPDVVDTNQLIENAEKDEEDQAPIITL</sequence>
<reference evidence="13" key="1">
    <citation type="submission" date="2025-08" db="UniProtKB">
        <authorList>
            <consortium name="Ensembl"/>
        </authorList>
    </citation>
    <scope>IDENTIFICATION</scope>
</reference>
<name>A0A8C5CSP8_GADMO</name>
<keyword evidence="14" id="KW-1185">Reference proteome</keyword>
<dbReference type="InterPro" id="IPR013806">
    <property type="entry name" value="Kringle-like"/>
</dbReference>
<feature type="domain" description="C-type lectin" evidence="11">
    <location>
        <begin position="630"/>
        <end position="744"/>
    </location>
</feature>
<feature type="disulfide bond" evidence="8">
    <location>
        <begin position="155"/>
        <end position="181"/>
    </location>
</feature>
<dbReference type="SUPFAM" id="SSF56436">
    <property type="entry name" value="C-type lectin-like"/>
    <property type="match status" value="8"/>
</dbReference>
<keyword evidence="3" id="KW-0677">Repeat</keyword>
<dbReference type="Pfam" id="PF00040">
    <property type="entry name" value="fn2"/>
    <property type="match status" value="1"/>
</dbReference>
<evidence type="ECO:0000259" key="11">
    <source>
        <dbReference type="PROSITE" id="PS50041"/>
    </source>
</evidence>
<evidence type="ECO:0000256" key="8">
    <source>
        <dbReference type="PROSITE-ProRule" id="PRU00479"/>
    </source>
</evidence>
<feature type="signal peptide" evidence="10">
    <location>
        <begin position="1"/>
        <end position="20"/>
    </location>
</feature>
<comment type="caution">
    <text evidence="8">Lacks conserved residue(s) required for the propagation of feature annotation.</text>
</comment>
<dbReference type="Pfam" id="PF00059">
    <property type="entry name" value="Lectin_C"/>
    <property type="match status" value="8"/>
</dbReference>
<keyword evidence="2 9" id="KW-0812">Transmembrane</keyword>
<evidence type="ECO:0000259" key="12">
    <source>
        <dbReference type="PROSITE" id="PS51092"/>
    </source>
</evidence>
<dbReference type="Gene3D" id="3.10.100.10">
    <property type="entry name" value="Mannose-Binding Protein A, subunit A"/>
    <property type="match status" value="8"/>
</dbReference>
<evidence type="ECO:0000256" key="5">
    <source>
        <dbReference type="ARBA" id="ARBA00023136"/>
    </source>
</evidence>
<dbReference type="SMART" id="SM00034">
    <property type="entry name" value="CLECT"/>
    <property type="match status" value="8"/>
</dbReference>
<dbReference type="PANTHER" id="PTHR22803">
    <property type="entry name" value="MANNOSE, PHOSPHOLIPASE, LECTIN RECEPTOR RELATED"/>
    <property type="match status" value="1"/>
</dbReference>
<feature type="domain" description="Fibronectin type-II" evidence="12">
    <location>
        <begin position="150"/>
        <end position="197"/>
    </location>
</feature>
<proteinExistence type="predicted"/>
<evidence type="ECO:0000256" key="9">
    <source>
        <dbReference type="SAM" id="Phobius"/>
    </source>
</evidence>
<evidence type="ECO:0000256" key="4">
    <source>
        <dbReference type="ARBA" id="ARBA00022989"/>
    </source>
</evidence>
<evidence type="ECO:0000256" key="3">
    <source>
        <dbReference type="ARBA" id="ARBA00022737"/>
    </source>
</evidence>
<evidence type="ECO:0000313" key="13">
    <source>
        <dbReference type="Ensembl" id="ENSGMOP00000066685.1"/>
    </source>
</evidence>
<dbReference type="PROSITE" id="PS51092">
    <property type="entry name" value="FN2_2"/>
    <property type="match status" value="1"/>
</dbReference>
<dbReference type="SUPFAM" id="SSF57440">
    <property type="entry name" value="Kringle-like"/>
    <property type="match status" value="1"/>
</dbReference>
<comment type="subcellular location">
    <subcellularLocation>
        <location evidence="1">Membrane</location>
        <topology evidence="1">Single-pass membrane protein</topology>
    </subcellularLocation>
</comment>
<dbReference type="SMART" id="SM00059">
    <property type="entry name" value="FN2"/>
    <property type="match status" value="1"/>
</dbReference>
<dbReference type="InterPro" id="IPR016186">
    <property type="entry name" value="C-type_lectin-like/link_sf"/>
</dbReference>
<dbReference type="Gene3D" id="2.80.10.50">
    <property type="match status" value="1"/>
</dbReference>
<dbReference type="InterPro" id="IPR001304">
    <property type="entry name" value="C-type_lectin-like"/>
</dbReference>
<gene>
    <name evidence="13" type="primary">mrc1b</name>
</gene>
<feature type="domain" description="C-type lectin" evidence="11">
    <location>
        <begin position="208"/>
        <end position="323"/>
    </location>
</feature>
<feature type="domain" description="C-type lectin" evidence="11">
    <location>
        <begin position="914"/>
        <end position="1024"/>
    </location>
</feature>
<evidence type="ECO:0000256" key="7">
    <source>
        <dbReference type="ARBA" id="ARBA00023180"/>
    </source>
</evidence>
<dbReference type="PROSITE" id="PS00615">
    <property type="entry name" value="C_TYPE_LECTIN_1"/>
    <property type="match status" value="3"/>
</dbReference>
<evidence type="ECO:0000256" key="10">
    <source>
        <dbReference type="SAM" id="SignalP"/>
    </source>
</evidence>
<keyword evidence="10" id="KW-0732">Signal</keyword>
<feature type="domain" description="C-type lectin" evidence="11">
    <location>
        <begin position="486"/>
        <end position="601"/>
    </location>
</feature>
<evidence type="ECO:0000256" key="6">
    <source>
        <dbReference type="ARBA" id="ARBA00023157"/>
    </source>
</evidence>
<feature type="domain" description="C-type lectin" evidence="11">
    <location>
        <begin position="345"/>
        <end position="461"/>
    </location>
</feature>
<dbReference type="CDD" id="cd00062">
    <property type="entry name" value="FN2"/>
    <property type="match status" value="1"/>
</dbReference>
<evidence type="ECO:0000256" key="2">
    <source>
        <dbReference type="ARBA" id="ARBA00022692"/>
    </source>
</evidence>
<feature type="transmembrane region" description="Helical" evidence="9">
    <location>
        <begin position="1313"/>
        <end position="1334"/>
    </location>
</feature>
<dbReference type="InterPro" id="IPR036943">
    <property type="entry name" value="FN_type2_sf"/>
</dbReference>
<organism evidence="13 14">
    <name type="scientific">Gadus morhua</name>
    <name type="common">Atlantic cod</name>
    <dbReference type="NCBI Taxonomy" id="8049"/>
    <lineage>
        <taxon>Eukaryota</taxon>
        <taxon>Metazoa</taxon>
        <taxon>Chordata</taxon>
        <taxon>Craniata</taxon>
        <taxon>Vertebrata</taxon>
        <taxon>Euteleostomi</taxon>
        <taxon>Actinopterygii</taxon>
        <taxon>Neopterygii</taxon>
        <taxon>Teleostei</taxon>
        <taxon>Neoteleostei</taxon>
        <taxon>Acanthomorphata</taxon>
        <taxon>Zeiogadaria</taxon>
        <taxon>Gadariae</taxon>
        <taxon>Gadiformes</taxon>
        <taxon>Gadoidei</taxon>
        <taxon>Gadidae</taxon>
        <taxon>Gadus</taxon>
    </lineage>
</organism>